<proteinExistence type="predicted"/>
<protein>
    <submittedName>
        <fullName evidence="1">Uncharacterized protein</fullName>
    </submittedName>
</protein>
<comment type="caution">
    <text evidence="1">The sequence shown here is derived from an EMBL/GenBank/DDBJ whole genome shotgun (WGS) entry which is preliminary data.</text>
</comment>
<reference evidence="1 2" key="1">
    <citation type="submission" date="2021-09" db="EMBL/GenBank/DDBJ databases">
        <title>Genomic insights and catalytic innovation underlie evolution of tropane alkaloids biosynthesis.</title>
        <authorList>
            <person name="Wang Y.-J."/>
            <person name="Tian T."/>
            <person name="Huang J.-P."/>
            <person name="Huang S.-X."/>
        </authorList>
    </citation>
    <scope>NUCLEOTIDE SEQUENCE [LARGE SCALE GENOMIC DNA]</scope>
    <source>
        <strain evidence="1">KIB-2018</strain>
        <tissue evidence="1">Leaf</tissue>
    </source>
</reference>
<name>A0AAV8TUG4_9ROSI</name>
<accession>A0AAV8TUG4</accession>
<evidence type="ECO:0000313" key="1">
    <source>
        <dbReference type="EMBL" id="KAJ8769714.1"/>
    </source>
</evidence>
<evidence type="ECO:0000313" key="2">
    <source>
        <dbReference type="Proteomes" id="UP001159364"/>
    </source>
</evidence>
<keyword evidence="2" id="KW-1185">Reference proteome</keyword>
<organism evidence="1 2">
    <name type="scientific">Erythroxylum novogranatense</name>
    <dbReference type="NCBI Taxonomy" id="1862640"/>
    <lineage>
        <taxon>Eukaryota</taxon>
        <taxon>Viridiplantae</taxon>
        <taxon>Streptophyta</taxon>
        <taxon>Embryophyta</taxon>
        <taxon>Tracheophyta</taxon>
        <taxon>Spermatophyta</taxon>
        <taxon>Magnoliopsida</taxon>
        <taxon>eudicotyledons</taxon>
        <taxon>Gunneridae</taxon>
        <taxon>Pentapetalae</taxon>
        <taxon>rosids</taxon>
        <taxon>fabids</taxon>
        <taxon>Malpighiales</taxon>
        <taxon>Erythroxylaceae</taxon>
        <taxon>Erythroxylum</taxon>
    </lineage>
</organism>
<dbReference type="Proteomes" id="UP001159364">
    <property type="component" value="Linkage Group LG03"/>
</dbReference>
<dbReference type="EMBL" id="JAIWQS010000003">
    <property type="protein sequence ID" value="KAJ8769714.1"/>
    <property type="molecule type" value="Genomic_DNA"/>
</dbReference>
<sequence>MGSNPSDLEEDKQNFSDIIQMHYQAKARQTPGQSDATPLASFPEHVLPYLVHPLAHLSCPYVDECQDVKAFEPIYRQLYLIMSILVQKDDGKLEYVTNKEKKNISAIISEHS</sequence>
<gene>
    <name evidence="1" type="ORF">K2173_005360</name>
</gene>
<dbReference type="AlphaFoldDB" id="A0AAV8TUG4"/>